<keyword evidence="2" id="KW-1185">Reference proteome</keyword>
<protein>
    <recommendedName>
        <fullName evidence="3">LysR substrate binding domain-containing protein</fullName>
    </recommendedName>
</protein>
<sequence>MVIDSVEKEKYDFIQLPQSDIWGILVNTNHPLASCSGVTAKDLCETLLLNSSQSLTNNQFSNWLGKNSRSLNTIGHYNLLYNASLLSSIGNTAILCIDGIINTNYTKFVVVFATSNDKRIAL</sequence>
<organism evidence="1 2">
    <name type="scientific">Vagococcus fluvialis</name>
    <dbReference type="NCBI Taxonomy" id="2738"/>
    <lineage>
        <taxon>Bacteria</taxon>
        <taxon>Bacillati</taxon>
        <taxon>Bacillota</taxon>
        <taxon>Bacilli</taxon>
        <taxon>Lactobacillales</taxon>
        <taxon>Enterococcaceae</taxon>
        <taxon>Vagococcus</taxon>
    </lineage>
</organism>
<name>A0A429ZZE9_9ENTE</name>
<gene>
    <name evidence="1" type="ORF">CBF32_11680</name>
</gene>
<dbReference type="Proteomes" id="UP000288197">
    <property type="component" value="Unassembled WGS sequence"/>
</dbReference>
<reference evidence="1 2" key="1">
    <citation type="submission" date="2017-05" db="EMBL/GenBank/DDBJ databases">
        <title>Vagococcus spp. assemblies.</title>
        <authorList>
            <person name="Gulvik C.A."/>
        </authorList>
    </citation>
    <scope>NUCLEOTIDE SEQUENCE [LARGE SCALE GENOMIC DNA]</scope>
    <source>
        <strain evidence="1 2">NCFB 2497</strain>
    </source>
</reference>
<comment type="caution">
    <text evidence="1">The sequence shown here is derived from an EMBL/GenBank/DDBJ whole genome shotgun (WGS) entry which is preliminary data.</text>
</comment>
<accession>A0A429ZZE9</accession>
<evidence type="ECO:0000313" key="1">
    <source>
        <dbReference type="EMBL" id="RST99397.1"/>
    </source>
</evidence>
<dbReference type="EMBL" id="NGJX01000015">
    <property type="protein sequence ID" value="RST99397.1"/>
    <property type="molecule type" value="Genomic_DNA"/>
</dbReference>
<dbReference type="AlphaFoldDB" id="A0A429ZZE9"/>
<evidence type="ECO:0008006" key="3">
    <source>
        <dbReference type="Google" id="ProtNLM"/>
    </source>
</evidence>
<proteinExistence type="predicted"/>
<evidence type="ECO:0000313" key="2">
    <source>
        <dbReference type="Proteomes" id="UP000288197"/>
    </source>
</evidence>